<keyword evidence="2" id="KW-1185">Reference proteome</keyword>
<dbReference type="Proteomes" id="UP000005512">
    <property type="component" value="Unassembled WGS sequence"/>
</dbReference>
<dbReference type="HOGENOM" id="CLU_2680878_0_0_6"/>
<name>D1P4V4_9GAMM</name>
<evidence type="ECO:0000313" key="1">
    <source>
        <dbReference type="EMBL" id="EFB71518.1"/>
    </source>
</evidence>
<sequence length="70" mass="8018">MDTLSDKKEKYDELYRTYHSIIEMQLSLSMDGVRAKKAWRSALSDIEVSVLSDVLAQVLNQAGYKILSHK</sequence>
<gene>
    <name evidence="1" type="ORF">PROVRUST_07258</name>
</gene>
<evidence type="ECO:0000313" key="2">
    <source>
        <dbReference type="Proteomes" id="UP000005512"/>
    </source>
</evidence>
<dbReference type="AlphaFoldDB" id="D1P4V4"/>
<reference evidence="1" key="1">
    <citation type="submission" date="2009-12" db="EMBL/GenBank/DDBJ databases">
        <authorList>
            <person name="Weinstock G."/>
            <person name="Sodergren E."/>
            <person name="Clifton S."/>
            <person name="Fulton L."/>
            <person name="Fulton B."/>
            <person name="Courtney L."/>
            <person name="Fronick C."/>
            <person name="Harrison M."/>
            <person name="Strong C."/>
            <person name="Farmer C."/>
            <person name="Delahaunty K."/>
            <person name="Markovic C."/>
            <person name="Hall O."/>
            <person name="Minx P."/>
            <person name="Tomlinson C."/>
            <person name="Mitreva M."/>
            <person name="Nelson J."/>
            <person name="Hou S."/>
            <person name="Wollam A."/>
            <person name="Pepin K.H."/>
            <person name="Johnson M."/>
            <person name="Bhonagiri V."/>
            <person name="Nash W.E."/>
            <person name="Warren W."/>
            <person name="Chinwalla A."/>
            <person name="Mardis E.R."/>
            <person name="Wilson R.K."/>
        </authorList>
    </citation>
    <scope>NUCLEOTIDE SEQUENCE [LARGE SCALE GENOMIC DNA]</scope>
    <source>
        <strain evidence="1">DSM 4541</strain>
    </source>
</reference>
<dbReference type="RefSeq" id="WP_006815274.1">
    <property type="nucleotide sequence ID" value="NZ_GG703819.1"/>
</dbReference>
<dbReference type="eggNOG" id="ENOG502ZX8C">
    <property type="taxonomic scope" value="Bacteria"/>
</dbReference>
<organism evidence="1 2">
    <name type="scientific">Providencia rustigianii DSM 4541</name>
    <dbReference type="NCBI Taxonomy" id="500637"/>
    <lineage>
        <taxon>Bacteria</taxon>
        <taxon>Pseudomonadati</taxon>
        <taxon>Pseudomonadota</taxon>
        <taxon>Gammaproteobacteria</taxon>
        <taxon>Enterobacterales</taxon>
        <taxon>Morganellaceae</taxon>
        <taxon>Providencia</taxon>
    </lineage>
</organism>
<protein>
    <submittedName>
        <fullName evidence="1">Uncharacterized protein</fullName>
    </submittedName>
</protein>
<dbReference type="EMBL" id="ABXV02000038">
    <property type="protein sequence ID" value="EFB71518.1"/>
    <property type="molecule type" value="Genomic_DNA"/>
</dbReference>
<dbReference type="STRING" id="500637.PROVRUST_07258"/>
<accession>D1P4V4</accession>
<comment type="caution">
    <text evidence="1">The sequence shown here is derived from an EMBL/GenBank/DDBJ whole genome shotgun (WGS) entry which is preliminary data.</text>
</comment>
<proteinExistence type="predicted"/>